<proteinExistence type="predicted"/>
<sequence length="166" mass="18532">MSLMREAQSTTGLPVMQSKRGMAKSELRISEDWNKAGADYWPSDTMMLSAIDGEFEEIKQILSLPLCSEQSMDVLDVHNLWTHEWVLPGGKGARVRGSKKARHGTSMDPQTMCLGMTKEDEPPFLRQSIPDDIPYSDTHEEDFENLPPEAGMNGSIIDFLAGDEVD</sequence>
<reference evidence="2 3" key="1">
    <citation type="submission" date="2017-08" db="EMBL/GenBank/DDBJ databases">
        <title>Acidophilic green algal genome provides insights into adaptation to an acidic environment.</title>
        <authorList>
            <person name="Hirooka S."/>
            <person name="Hirose Y."/>
            <person name="Kanesaki Y."/>
            <person name="Higuchi S."/>
            <person name="Fujiwara T."/>
            <person name="Onuma R."/>
            <person name="Era A."/>
            <person name="Ohbayashi R."/>
            <person name="Uzuka A."/>
            <person name="Nozaki H."/>
            <person name="Yoshikawa H."/>
            <person name="Miyagishima S.Y."/>
        </authorList>
    </citation>
    <scope>NUCLEOTIDE SEQUENCE [LARGE SCALE GENOMIC DNA]</scope>
    <source>
        <strain evidence="2 3">NIES-2499</strain>
    </source>
</reference>
<comment type="caution">
    <text evidence="2">The sequence shown here is derived from an EMBL/GenBank/DDBJ whole genome shotgun (WGS) entry which is preliminary data.</text>
</comment>
<evidence type="ECO:0000313" key="2">
    <source>
        <dbReference type="EMBL" id="GAX81981.1"/>
    </source>
</evidence>
<organism evidence="2 3">
    <name type="scientific">Chlamydomonas eustigma</name>
    <dbReference type="NCBI Taxonomy" id="1157962"/>
    <lineage>
        <taxon>Eukaryota</taxon>
        <taxon>Viridiplantae</taxon>
        <taxon>Chlorophyta</taxon>
        <taxon>core chlorophytes</taxon>
        <taxon>Chlorophyceae</taxon>
        <taxon>CS clade</taxon>
        <taxon>Chlamydomonadales</taxon>
        <taxon>Chlamydomonadaceae</taxon>
        <taxon>Chlamydomonas</taxon>
    </lineage>
</organism>
<name>A0A250XFY2_9CHLO</name>
<dbReference type="Proteomes" id="UP000232323">
    <property type="component" value="Unassembled WGS sequence"/>
</dbReference>
<evidence type="ECO:0000256" key="1">
    <source>
        <dbReference type="SAM" id="MobiDB-lite"/>
    </source>
</evidence>
<protein>
    <submittedName>
        <fullName evidence="2">Uncharacterized protein</fullName>
    </submittedName>
</protein>
<accession>A0A250XFY2</accession>
<feature type="region of interest" description="Disordered" evidence="1">
    <location>
        <begin position="1"/>
        <end position="21"/>
    </location>
</feature>
<evidence type="ECO:0000313" key="3">
    <source>
        <dbReference type="Proteomes" id="UP000232323"/>
    </source>
</evidence>
<feature type="region of interest" description="Disordered" evidence="1">
    <location>
        <begin position="92"/>
        <end position="113"/>
    </location>
</feature>
<dbReference type="AlphaFoldDB" id="A0A250XFY2"/>
<gene>
    <name evidence="2" type="ORF">CEUSTIGMA_g9409.t1</name>
</gene>
<dbReference type="EMBL" id="BEGY01000073">
    <property type="protein sequence ID" value="GAX81981.1"/>
    <property type="molecule type" value="Genomic_DNA"/>
</dbReference>
<feature type="compositionally biased region" description="Basic residues" evidence="1">
    <location>
        <begin position="93"/>
        <end position="103"/>
    </location>
</feature>
<keyword evidence="3" id="KW-1185">Reference proteome</keyword>